<feature type="region of interest" description="Disordered" evidence="1">
    <location>
        <begin position="136"/>
        <end position="173"/>
    </location>
</feature>
<keyword evidence="2" id="KW-1133">Transmembrane helix</keyword>
<feature type="transmembrane region" description="Helical" evidence="2">
    <location>
        <begin position="7"/>
        <end position="31"/>
    </location>
</feature>
<keyword evidence="2" id="KW-0812">Transmembrane</keyword>
<feature type="transmembrane region" description="Helical" evidence="2">
    <location>
        <begin position="75"/>
        <end position="94"/>
    </location>
</feature>
<dbReference type="EMBL" id="JACJVR010000012">
    <property type="protein sequence ID" value="MBB6690586.1"/>
    <property type="molecule type" value="Genomic_DNA"/>
</dbReference>
<organism evidence="3 4">
    <name type="scientific">Cohnella xylanilytica</name>
    <dbReference type="NCBI Taxonomy" id="557555"/>
    <lineage>
        <taxon>Bacteria</taxon>
        <taxon>Bacillati</taxon>
        <taxon>Bacillota</taxon>
        <taxon>Bacilli</taxon>
        <taxon>Bacillales</taxon>
        <taxon>Paenibacillaceae</taxon>
        <taxon>Cohnella</taxon>
    </lineage>
</organism>
<protein>
    <submittedName>
        <fullName evidence="3">Uncharacterized protein</fullName>
    </submittedName>
</protein>
<feature type="transmembrane region" description="Helical" evidence="2">
    <location>
        <begin position="106"/>
        <end position="126"/>
    </location>
</feature>
<dbReference type="AlphaFoldDB" id="A0A841TQK7"/>
<reference evidence="3 4" key="1">
    <citation type="submission" date="2020-08" db="EMBL/GenBank/DDBJ databases">
        <title>Cohnella phylogeny.</title>
        <authorList>
            <person name="Dunlap C."/>
        </authorList>
    </citation>
    <scope>NUCLEOTIDE SEQUENCE [LARGE SCALE GENOMIC DNA]</scope>
    <source>
        <strain evidence="3 4">DSM 25239</strain>
    </source>
</reference>
<keyword evidence="4" id="KW-1185">Reference proteome</keyword>
<dbReference type="Proteomes" id="UP000553776">
    <property type="component" value="Unassembled WGS sequence"/>
</dbReference>
<feature type="transmembrane region" description="Helical" evidence="2">
    <location>
        <begin position="43"/>
        <end position="63"/>
    </location>
</feature>
<evidence type="ECO:0000256" key="2">
    <source>
        <dbReference type="SAM" id="Phobius"/>
    </source>
</evidence>
<evidence type="ECO:0000313" key="4">
    <source>
        <dbReference type="Proteomes" id="UP000553776"/>
    </source>
</evidence>
<keyword evidence="2" id="KW-0472">Membrane</keyword>
<gene>
    <name evidence="3" type="ORF">H7B90_04135</name>
</gene>
<feature type="compositionally biased region" description="Low complexity" evidence="1">
    <location>
        <begin position="136"/>
        <end position="152"/>
    </location>
</feature>
<sequence>MLRQTLILTGIGIAMWAVATLFFILFGNWVLVDTENPQFGASLFLLEALTALVLIGLALVVRLRLFREPGSATRLGFIGAAVGLLLDTFAIWYRDSVFTKFDEGQHHAFTIWMTLAYALFLLVPAITDRLVRTSSAPPASSASSAAVPSADAESAHAGTDMDEVGGFERERTE</sequence>
<comment type="caution">
    <text evidence="3">The sequence shown here is derived from an EMBL/GenBank/DDBJ whole genome shotgun (WGS) entry which is preliminary data.</text>
</comment>
<accession>A0A841TQK7</accession>
<name>A0A841TQK7_9BACL</name>
<evidence type="ECO:0000256" key="1">
    <source>
        <dbReference type="SAM" id="MobiDB-lite"/>
    </source>
</evidence>
<dbReference type="RefSeq" id="WP_185134616.1">
    <property type="nucleotide sequence ID" value="NZ_BORM01000022.1"/>
</dbReference>
<proteinExistence type="predicted"/>
<evidence type="ECO:0000313" key="3">
    <source>
        <dbReference type="EMBL" id="MBB6690586.1"/>
    </source>
</evidence>